<accession>A0ABQ8MJ12</accession>
<dbReference type="EMBL" id="JACTAM010000007">
    <property type="protein sequence ID" value="KAI2662853.1"/>
    <property type="molecule type" value="Genomic_DNA"/>
</dbReference>
<keyword evidence="3" id="KW-1185">Reference proteome</keyword>
<feature type="region of interest" description="Disordered" evidence="1">
    <location>
        <begin position="410"/>
        <end position="443"/>
    </location>
</feature>
<feature type="region of interest" description="Disordered" evidence="1">
    <location>
        <begin position="326"/>
        <end position="361"/>
    </location>
</feature>
<name>A0ABQ8MJ12_LABRO</name>
<sequence length="802" mass="88406">MRDVAFSKVFKPPTIPTPISPAFRRSNSNGSHGILPLKKSLMFSSQHDQAKLSNSESTASAKASLRTTFEYGNTKSATSSYAFKDVHLTSPKNRGQSNQKVASIQTFHSQKKYDDMATGLSANRPLVTKNARSFFLSNENSGIQMSALLNRSKQNTDLTPRIQFARNTVLVSEHDKNINLPDLTNHLLKKPSQHSIQNRLDPNSFGQSTVQLSIKHYPAPILVPSNTMKSIHSVNPSVSGTQSTSKNSDTSSSRNRPYYLTSKKPYAFKGFSFVPTLQTSLQKIEMHSLPNSSNVQYAPARPRTALSALPQKSLIRERYEKTLFQFKDIETSQEKQPYPDQTDSSDNVPQRETVSSTEGVSNLISDAPKYHVVRGQAVAMKTSLSGTNTTSNGAADVVQSKTSQRWISSRLTSAQHTESNRDELPTVRSSNGRFVGPNSIKSVNSHKNPTSELILPIYKSSLMNKVTGYSQIRNAVIHPLHRYSLKEHEGLLNPSKGINDRTTAGITQSNITENYSPIKLRPTSSVVIGRRVEVTQEGKRSEENSNQQNIYAIPTSQSAIYRSADVNNSAKPTFQSAIHRSAMKPFGKANILQANSASNWRNETSQISEANIDLSAIGVSQASRPTSSFVVVKYINTSDKASTKTNSTKTGLNNYKPVLFSDIAGSAAFTNMKPLYADTTANKEVDLRSDQNGSNSTPVIEESFKRVFLDSSFMTSGLQNETDESALDLSVLELMPTAAIDFTTESQMSFIEEHTRPQPTVYSSESQLDPWDHTTPTAEDIDPFYEETLIPNATLLVKITSG</sequence>
<feature type="region of interest" description="Disordered" evidence="1">
    <location>
        <begin position="233"/>
        <end position="258"/>
    </location>
</feature>
<reference evidence="2 3" key="1">
    <citation type="submission" date="2022-01" db="EMBL/GenBank/DDBJ databases">
        <title>A high-quality chromosome-level genome assembly of rohu carp, Labeo rohita.</title>
        <authorList>
            <person name="Arick M.A. II"/>
            <person name="Hsu C.-Y."/>
            <person name="Magbanua Z."/>
            <person name="Pechanova O."/>
            <person name="Grover C."/>
            <person name="Miller E."/>
            <person name="Thrash A."/>
            <person name="Ezzel L."/>
            <person name="Alam S."/>
            <person name="Benzie J."/>
            <person name="Hamilton M."/>
            <person name="Karsi A."/>
            <person name="Lawrence M.L."/>
            <person name="Peterson D.G."/>
        </authorList>
    </citation>
    <scope>NUCLEOTIDE SEQUENCE [LARGE SCALE GENOMIC DNA]</scope>
    <source>
        <strain evidence="3">BAU-BD-2019</strain>
        <tissue evidence="2">Blood</tissue>
    </source>
</reference>
<organism evidence="2 3">
    <name type="scientific">Labeo rohita</name>
    <name type="common">Indian major carp</name>
    <name type="synonym">Cyprinus rohita</name>
    <dbReference type="NCBI Taxonomy" id="84645"/>
    <lineage>
        <taxon>Eukaryota</taxon>
        <taxon>Metazoa</taxon>
        <taxon>Chordata</taxon>
        <taxon>Craniata</taxon>
        <taxon>Vertebrata</taxon>
        <taxon>Euteleostomi</taxon>
        <taxon>Actinopterygii</taxon>
        <taxon>Neopterygii</taxon>
        <taxon>Teleostei</taxon>
        <taxon>Ostariophysi</taxon>
        <taxon>Cypriniformes</taxon>
        <taxon>Cyprinidae</taxon>
        <taxon>Labeoninae</taxon>
        <taxon>Labeonini</taxon>
        <taxon>Labeo</taxon>
    </lineage>
</organism>
<comment type="caution">
    <text evidence="2">The sequence shown here is derived from an EMBL/GenBank/DDBJ whole genome shotgun (WGS) entry which is preliminary data.</text>
</comment>
<evidence type="ECO:0000313" key="3">
    <source>
        <dbReference type="Proteomes" id="UP000830375"/>
    </source>
</evidence>
<feature type="compositionally biased region" description="Low complexity" evidence="1">
    <location>
        <begin position="241"/>
        <end position="253"/>
    </location>
</feature>
<evidence type="ECO:0000313" key="2">
    <source>
        <dbReference type="EMBL" id="KAI2662853.1"/>
    </source>
</evidence>
<gene>
    <name evidence="2" type="ORF">H4Q32_001811</name>
</gene>
<feature type="compositionally biased region" description="Polar residues" evidence="1">
    <location>
        <begin position="339"/>
        <end position="361"/>
    </location>
</feature>
<protein>
    <submittedName>
        <fullName evidence="2">Ethylene-responsive transcription factor ERF054</fullName>
    </submittedName>
</protein>
<dbReference type="Proteomes" id="UP000830375">
    <property type="component" value="Unassembled WGS sequence"/>
</dbReference>
<proteinExistence type="predicted"/>
<evidence type="ECO:0000256" key="1">
    <source>
        <dbReference type="SAM" id="MobiDB-lite"/>
    </source>
</evidence>